<dbReference type="EMBL" id="JACJVO010000002">
    <property type="protein sequence ID" value="MBB6729551.1"/>
    <property type="molecule type" value="Genomic_DNA"/>
</dbReference>
<name>A0A7X0SGP5_9BACL</name>
<organism evidence="1 2">
    <name type="scientific">Cohnella zeiphila</name>
    <dbReference type="NCBI Taxonomy" id="2761120"/>
    <lineage>
        <taxon>Bacteria</taxon>
        <taxon>Bacillati</taxon>
        <taxon>Bacillota</taxon>
        <taxon>Bacilli</taxon>
        <taxon>Bacillales</taxon>
        <taxon>Paenibacillaceae</taxon>
        <taxon>Cohnella</taxon>
    </lineage>
</organism>
<comment type="caution">
    <text evidence="1">The sequence shown here is derived from an EMBL/GenBank/DDBJ whole genome shotgun (WGS) entry which is preliminary data.</text>
</comment>
<accession>A0A7X0SGP5</accession>
<keyword evidence="2" id="KW-1185">Reference proteome</keyword>
<evidence type="ECO:0000313" key="2">
    <source>
        <dbReference type="Proteomes" id="UP000564644"/>
    </source>
</evidence>
<reference evidence="1 2" key="1">
    <citation type="submission" date="2020-08" db="EMBL/GenBank/DDBJ databases">
        <title>Cohnella phylogeny.</title>
        <authorList>
            <person name="Dunlap C."/>
        </authorList>
    </citation>
    <scope>NUCLEOTIDE SEQUENCE [LARGE SCALE GENOMIC DNA]</scope>
    <source>
        <strain evidence="1 2">CBP 2801</strain>
    </source>
</reference>
<dbReference type="InterPro" id="IPR043751">
    <property type="entry name" value="DUF5696"/>
</dbReference>
<dbReference type="Proteomes" id="UP000564644">
    <property type="component" value="Unassembled WGS sequence"/>
</dbReference>
<evidence type="ECO:0000313" key="1">
    <source>
        <dbReference type="EMBL" id="MBB6729551.1"/>
    </source>
</evidence>
<proteinExistence type="predicted"/>
<gene>
    <name evidence="1" type="ORF">H7C18_01395</name>
</gene>
<sequence length="612" mass="68570">MLTYVKAQGTNQTIREEANAQTPGMQAVMTKTDAGLQIAYTFPQQKLGFAIQYELTDKGLKARVPADGIREDGDYVFFTLDVLPYFGAASADEDGYLFVPDGPGGLIRFDAEHAAVSRGYIHQVYGTEVSNTANWMRSGERREDIAYPVFGLKKGDHAFVAILTEGDDSANVAAMPPGIKSSFFNVYSSQIYREEYLYQMSRLAAPVKAIQEQRLDRDREVEYRFLSGSDAGYIGMANAYRDYLTENGQLKDPMQPVDHVPLYLKIEGGAYEIAYGRVKYVAATTFEQAGDIVDRLRSEGVASSKVIYYGWQNKGDYNVENRFPIESALGGTSAAKSFVSKMKQEGTDVVFQDDFTWIDSHSGTSGKNYAVRAIDGTAFVDDGWFLAKPMLSVADAVGTIDKLKEIGVSGIHYNGFGEMLFNDYEPSGIQTRAYTKEVYDGLLDYTRKELGSASVYRGNAYTIGQTDYIDQFPYDSSHDFMIDETVPFYPIVLHGYVPYSFEEGNLRDDAETEFLKAIEYGAMPSFFVTHDDSRKLKNTDANDLYSSRFDKWDSRIVDEYKQFDSLASVYSEKIVDHKQLGDNRFETTYEDGTRVIVDYDAKTFRVEKGGGA</sequence>
<dbReference type="AlphaFoldDB" id="A0A7X0SGP5"/>
<dbReference type="Pfam" id="PF18952">
    <property type="entry name" value="DUF5696"/>
    <property type="match status" value="1"/>
</dbReference>
<dbReference type="RefSeq" id="WP_185127229.1">
    <property type="nucleotide sequence ID" value="NZ_JACJVO010000002.1"/>
</dbReference>
<protein>
    <submittedName>
        <fullName evidence="1">Uncharacterized protein</fullName>
    </submittedName>
</protein>